<reference evidence="1" key="1">
    <citation type="submission" date="2023-04" db="EMBL/GenBank/DDBJ databases">
        <title>Ambrosiozyma monospora NBRC 10751.</title>
        <authorList>
            <person name="Ichikawa N."/>
            <person name="Sato H."/>
            <person name="Tonouchi N."/>
        </authorList>
    </citation>
    <scope>NUCLEOTIDE SEQUENCE</scope>
    <source>
        <strain evidence="1">NBRC 10751</strain>
    </source>
</reference>
<evidence type="ECO:0000313" key="1">
    <source>
        <dbReference type="EMBL" id="GME99278.1"/>
    </source>
</evidence>
<keyword evidence="2" id="KW-1185">Reference proteome</keyword>
<gene>
    <name evidence="1" type="ORF">Amon02_001067300</name>
</gene>
<comment type="caution">
    <text evidence="1">The sequence shown here is derived from an EMBL/GenBank/DDBJ whole genome shotgun (WGS) entry which is preliminary data.</text>
</comment>
<name>A0ACB5U0Q9_AMBMO</name>
<dbReference type="Proteomes" id="UP001165064">
    <property type="component" value="Unassembled WGS sequence"/>
</dbReference>
<dbReference type="EMBL" id="BSXS01010924">
    <property type="protein sequence ID" value="GME99278.1"/>
    <property type="molecule type" value="Genomic_DNA"/>
</dbReference>
<evidence type="ECO:0000313" key="2">
    <source>
        <dbReference type="Proteomes" id="UP001165064"/>
    </source>
</evidence>
<proteinExistence type="predicted"/>
<sequence length="144" mass="16634">MPVMVSDSFHHYIVWFKRTDRVAKHTTWESDSWKVLHGEPQFHNGGIKDTKSGNSYNSHETKENDDESMAPEKTAEINCNEVEFQYMELNNLEQGFTIRKKLLGLIYAELQNDPITPPGFNTDFELVQNKETVNGLQSQTLSRL</sequence>
<organism evidence="1 2">
    <name type="scientific">Ambrosiozyma monospora</name>
    <name type="common">Yeast</name>
    <name type="synonym">Endomycopsis monosporus</name>
    <dbReference type="NCBI Taxonomy" id="43982"/>
    <lineage>
        <taxon>Eukaryota</taxon>
        <taxon>Fungi</taxon>
        <taxon>Dikarya</taxon>
        <taxon>Ascomycota</taxon>
        <taxon>Saccharomycotina</taxon>
        <taxon>Pichiomycetes</taxon>
        <taxon>Pichiales</taxon>
        <taxon>Pichiaceae</taxon>
        <taxon>Ambrosiozyma</taxon>
    </lineage>
</organism>
<protein>
    <submittedName>
        <fullName evidence="1">Unnamed protein product</fullName>
    </submittedName>
</protein>
<accession>A0ACB5U0Q9</accession>